<reference evidence="2 3" key="1">
    <citation type="submission" date="2016-10" db="EMBL/GenBank/DDBJ databases">
        <authorList>
            <person name="de Groot N.N."/>
        </authorList>
    </citation>
    <scope>NUCLEOTIDE SEQUENCE [LARGE SCALE GENOMIC DNA]</scope>
    <source>
        <strain evidence="2 3">SP2</strain>
    </source>
</reference>
<dbReference type="PROSITE" id="PS51257">
    <property type="entry name" value="PROKAR_LIPOPROTEIN"/>
    <property type="match status" value="1"/>
</dbReference>
<dbReference type="GeneID" id="14208210"/>
<gene>
    <name evidence="2" type="ORF">SAMN05443661_11618</name>
</gene>
<dbReference type="EMBL" id="FORO01000016">
    <property type="protein sequence ID" value="SFJ16355.1"/>
    <property type="molecule type" value="Genomic_DNA"/>
</dbReference>
<feature type="region of interest" description="Disordered" evidence="1">
    <location>
        <begin position="124"/>
        <end position="149"/>
    </location>
</feature>
<dbReference type="Proteomes" id="UP000182829">
    <property type="component" value="Unassembled WGS sequence"/>
</dbReference>
<dbReference type="OrthoDB" id="350675at2157"/>
<name>A0A1I3P477_9EURY</name>
<evidence type="ECO:0000313" key="3">
    <source>
        <dbReference type="Proteomes" id="UP000182829"/>
    </source>
</evidence>
<evidence type="ECO:0000256" key="1">
    <source>
        <dbReference type="SAM" id="MobiDB-lite"/>
    </source>
</evidence>
<sequence>MTCDRSRRRFLESTLALGTVTLAGCALLESDDHPPIDATAAELTAIAEIERPSRLEELPVEVGDERVEEGIERVETLLEPIPDAAELADEIPNEAVREYVDETRERARDGLEGIEEEPTNYARLSSLSPPRRRAAESEGAYAAATDDRTPDEVEEWLADLEEELVTTESALTRVGIDDESQHAVVVYGAVERELETAGRFVDNAHRPMPGKSTVEAVAELASRYERAAASLEEAQYLVDRQDDAGDRPLDDEFETAAADLLADLEDDVEELPSFESHDLAEELFDAQVEGTPRAWVGDTAIRRTYASYDDVPAHLENERFARALHELHAAETGRRAIDRLRSLVDDGGLERPDDADDVQDAKRDAIDAIETTREETAHPYLVGQSLDTAMSAVGGGDRRLERDADRSSDRAAVNATGEYAYAAAWARALPAATEWLVDALP</sequence>
<dbReference type="AlphaFoldDB" id="A0A1I3P477"/>
<dbReference type="RefSeq" id="WP_005579450.1">
    <property type="nucleotide sequence ID" value="NZ_FORO01000016.1"/>
</dbReference>
<protein>
    <submittedName>
        <fullName evidence="2">Uncharacterized protein</fullName>
    </submittedName>
</protein>
<accession>A0A1I3P477</accession>
<dbReference type="OMA" id="GHKVMAA"/>
<proteinExistence type="predicted"/>
<evidence type="ECO:0000313" key="2">
    <source>
        <dbReference type="EMBL" id="SFJ16355.1"/>
    </source>
</evidence>
<organism evidence="2 3">
    <name type="scientific">Natronobacterium gregoryi</name>
    <dbReference type="NCBI Taxonomy" id="44930"/>
    <lineage>
        <taxon>Archaea</taxon>
        <taxon>Methanobacteriati</taxon>
        <taxon>Methanobacteriota</taxon>
        <taxon>Stenosarchaea group</taxon>
        <taxon>Halobacteria</taxon>
        <taxon>Halobacteriales</taxon>
        <taxon>Natrialbaceae</taxon>
        <taxon>Natronobacterium</taxon>
    </lineage>
</organism>
<dbReference type="PROSITE" id="PS51318">
    <property type="entry name" value="TAT"/>
    <property type="match status" value="1"/>
</dbReference>
<dbReference type="InterPro" id="IPR006311">
    <property type="entry name" value="TAT_signal"/>
</dbReference>